<comment type="caution">
    <text evidence="1">The sequence shown here is derived from an EMBL/GenBank/DDBJ whole genome shotgun (WGS) entry which is preliminary data.</text>
</comment>
<evidence type="ECO:0000313" key="2">
    <source>
        <dbReference type="Proteomes" id="UP000245207"/>
    </source>
</evidence>
<dbReference type="EMBL" id="PKPP01009237">
    <property type="protein sequence ID" value="PWA48734.1"/>
    <property type="molecule type" value="Genomic_DNA"/>
</dbReference>
<keyword evidence="2" id="KW-1185">Reference proteome</keyword>
<proteinExistence type="predicted"/>
<accession>A0A2U1LIB0</accession>
<dbReference type="AlphaFoldDB" id="A0A2U1LIB0"/>
<evidence type="ECO:0000313" key="1">
    <source>
        <dbReference type="EMBL" id="PWA48734.1"/>
    </source>
</evidence>
<name>A0A2U1LIB0_ARTAN</name>
<gene>
    <name evidence="1" type="ORF">CTI12_AA489420</name>
</gene>
<sequence>MDIGSIEQHRDPVCVLSGSEFSVTRHLEKVHDPADIMWVELGRHQKSNMLMTVYFHNAEKPKGNRNT</sequence>
<protein>
    <submittedName>
        <fullName evidence="1">Uncharacterized protein</fullName>
    </submittedName>
</protein>
<organism evidence="1 2">
    <name type="scientific">Artemisia annua</name>
    <name type="common">Sweet wormwood</name>
    <dbReference type="NCBI Taxonomy" id="35608"/>
    <lineage>
        <taxon>Eukaryota</taxon>
        <taxon>Viridiplantae</taxon>
        <taxon>Streptophyta</taxon>
        <taxon>Embryophyta</taxon>
        <taxon>Tracheophyta</taxon>
        <taxon>Spermatophyta</taxon>
        <taxon>Magnoliopsida</taxon>
        <taxon>eudicotyledons</taxon>
        <taxon>Gunneridae</taxon>
        <taxon>Pentapetalae</taxon>
        <taxon>asterids</taxon>
        <taxon>campanulids</taxon>
        <taxon>Asterales</taxon>
        <taxon>Asteraceae</taxon>
        <taxon>Asteroideae</taxon>
        <taxon>Anthemideae</taxon>
        <taxon>Artemisiinae</taxon>
        <taxon>Artemisia</taxon>
    </lineage>
</organism>
<dbReference type="Proteomes" id="UP000245207">
    <property type="component" value="Unassembled WGS sequence"/>
</dbReference>
<reference evidence="1 2" key="1">
    <citation type="journal article" date="2018" name="Mol. Plant">
        <title>The genome of Artemisia annua provides insight into the evolution of Asteraceae family and artemisinin biosynthesis.</title>
        <authorList>
            <person name="Shen Q."/>
            <person name="Zhang L."/>
            <person name="Liao Z."/>
            <person name="Wang S."/>
            <person name="Yan T."/>
            <person name="Shi P."/>
            <person name="Liu M."/>
            <person name="Fu X."/>
            <person name="Pan Q."/>
            <person name="Wang Y."/>
            <person name="Lv Z."/>
            <person name="Lu X."/>
            <person name="Zhang F."/>
            <person name="Jiang W."/>
            <person name="Ma Y."/>
            <person name="Chen M."/>
            <person name="Hao X."/>
            <person name="Li L."/>
            <person name="Tang Y."/>
            <person name="Lv G."/>
            <person name="Zhou Y."/>
            <person name="Sun X."/>
            <person name="Brodelius P.E."/>
            <person name="Rose J.K.C."/>
            <person name="Tang K."/>
        </authorList>
    </citation>
    <scope>NUCLEOTIDE SEQUENCE [LARGE SCALE GENOMIC DNA]</scope>
    <source>
        <strain evidence="2">cv. Huhao1</strain>
        <tissue evidence="1">Leaf</tissue>
    </source>
</reference>